<evidence type="ECO:0000313" key="3">
    <source>
        <dbReference type="EMBL" id="VBB18688.1"/>
    </source>
</evidence>
<keyword evidence="2" id="KW-1133">Transmembrane helix</keyword>
<accession>A0A5K0U9K1</accession>
<dbReference type="Proteomes" id="UP000594342">
    <property type="component" value="Unassembled WGS sequence"/>
</dbReference>
<organism evidence="3 4">
    <name type="scientific">Yasminevirus sp. GU-2018</name>
    <dbReference type="NCBI Taxonomy" id="2420051"/>
    <lineage>
        <taxon>Viruses</taxon>
        <taxon>Varidnaviria</taxon>
        <taxon>Bamfordvirae</taxon>
        <taxon>Nucleocytoviricota</taxon>
        <taxon>Megaviricetes</taxon>
        <taxon>Imitervirales</taxon>
        <taxon>Mimiviridae</taxon>
        <taxon>Klosneuvirinae</taxon>
        <taxon>Yasminevirus</taxon>
        <taxon>Yasminevirus saudimassiliense</taxon>
    </lineage>
</organism>
<keyword evidence="4" id="KW-1185">Reference proteome</keyword>
<evidence type="ECO:0000256" key="1">
    <source>
        <dbReference type="SAM" id="Coils"/>
    </source>
</evidence>
<proteinExistence type="predicted"/>
<name>A0A5K0U9K1_9VIRU</name>
<keyword evidence="2" id="KW-0472">Membrane</keyword>
<feature type="transmembrane region" description="Helical" evidence="2">
    <location>
        <begin position="104"/>
        <end position="125"/>
    </location>
</feature>
<keyword evidence="2" id="KW-0812">Transmembrane</keyword>
<reference evidence="3 4" key="1">
    <citation type="submission" date="2018-10" db="EMBL/GenBank/DDBJ databases">
        <authorList>
            <consortium name="IHU Genomes"/>
        </authorList>
    </citation>
    <scope>NUCLEOTIDE SEQUENCE [LARGE SCALE GENOMIC DNA]</scope>
    <source>
        <strain evidence="3 4">A1</strain>
    </source>
</reference>
<keyword evidence="1" id="KW-0175">Coiled coil</keyword>
<dbReference type="EMBL" id="UPSH01000001">
    <property type="protein sequence ID" value="VBB18688.1"/>
    <property type="molecule type" value="Genomic_DNA"/>
</dbReference>
<protein>
    <submittedName>
        <fullName evidence="3">Uncharacterized protein</fullName>
    </submittedName>
</protein>
<feature type="coiled-coil region" evidence="1">
    <location>
        <begin position="66"/>
        <end position="93"/>
    </location>
</feature>
<sequence>MNDSDNHKHSNRSTKRGDAESNDQLIAYLQLNDRSIADVSKLCKEQMCREVADQVVEILASNVVKHDKLVAECADLKKKLDVAEANATESKKTEMRAICLYRTWRYRAIVMFLAILFIIALFMFAGDDVARLIGQPGCLSWEESYYMYGSACKYYLMYFRYMCGVAYTWVIGYTSTMISYCQSQITY</sequence>
<evidence type="ECO:0000313" key="4">
    <source>
        <dbReference type="Proteomes" id="UP000594342"/>
    </source>
</evidence>
<comment type="caution">
    <text evidence="3">The sequence shown here is derived from an EMBL/GenBank/DDBJ whole genome shotgun (WGS) entry which is preliminary data.</text>
</comment>
<feature type="transmembrane region" description="Helical" evidence="2">
    <location>
        <begin position="145"/>
        <end position="170"/>
    </location>
</feature>
<evidence type="ECO:0000256" key="2">
    <source>
        <dbReference type="SAM" id="Phobius"/>
    </source>
</evidence>
<gene>
    <name evidence="3" type="ORF">YASMINEVIRUS_1219</name>
</gene>